<dbReference type="SUPFAM" id="SSF74653">
    <property type="entry name" value="TolA/TonB C-terminal domain"/>
    <property type="match status" value="1"/>
</dbReference>
<keyword evidence="3 10" id="KW-0813">Transport</keyword>
<protein>
    <recommendedName>
        <fullName evidence="10">Protein TonB</fullName>
    </recommendedName>
</protein>
<evidence type="ECO:0000256" key="6">
    <source>
        <dbReference type="ARBA" id="ARBA00022692"/>
    </source>
</evidence>
<evidence type="ECO:0000256" key="1">
    <source>
        <dbReference type="ARBA" id="ARBA00004383"/>
    </source>
</evidence>
<dbReference type="OrthoDB" id="9792439at2"/>
<dbReference type="PRINTS" id="PR01374">
    <property type="entry name" value="TONBPROTEIN"/>
</dbReference>
<evidence type="ECO:0000313" key="15">
    <source>
        <dbReference type="Proteomes" id="UP000283077"/>
    </source>
</evidence>
<dbReference type="InterPro" id="IPR037682">
    <property type="entry name" value="TonB_C"/>
</dbReference>
<keyword evidence="9" id="KW-0472">Membrane</keyword>
<comment type="similarity">
    <text evidence="2 10">Belongs to the TonB family.</text>
</comment>
<comment type="subcellular location">
    <subcellularLocation>
        <location evidence="1 10">Cell inner membrane</location>
        <topology evidence="1 10">Single-pass membrane protein</topology>
        <orientation evidence="1 10">Periplasmic side</orientation>
    </subcellularLocation>
</comment>
<gene>
    <name evidence="14" type="ORF">EOE67_13805</name>
</gene>
<keyword evidence="15" id="KW-1185">Reference proteome</keyword>
<evidence type="ECO:0000256" key="3">
    <source>
        <dbReference type="ARBA" id="ARBA00022448"/>
    </source>
</evidence>
<evidence type="ECO:0000313" key="14">
    <source>
        <dbReference type="EMBL" id="RVU35446.1"/>
    </source>
</evidence>
<dbReference type="Proteomes" id="UP000283077">
    <property type="component" value="Unassembled WGS sequence"/>
</dbReference>
<evidence type="ECO:0000256" key="10">
    <source>
        <dbReference type="RuleBase" id="RU362123"/>
    </source>
</evidence>
<feature type="chain" id="PRO_5019463334" description="Protein TonB" evidence="12">
    <location>
        <begin position="25"/>
        <end position="215"/>
    </location>
</feature>
<evidence type="ECO:0000256" key="7">
    <source>
        <dbReference type="ARBA" id="ARBA00022927"/>
    </source>
</evidence>
<evidence type="ECO:0000259" key="13">
    <source>
        <dbReference type="PROSITE" id="PS52015"/>
    </source>
</evidence>
<evidence type="ECO:0000256" key="8">
    <source>
        <dbReference type="ARBA" id="ARBA00022989"/>
    </source>
</evidence>
<dbReference type="PROSITE" id="PS51257">
    <property type="entry name" value="PROKAR_LIPOPROTEIN"/>
    <property type="match status" value="1"/>
</dbReference>
<feature type="compositionally biased region" description="Low complexity" evidence="11">
    <location>
        <begin position="105"/>
        <end position="126"/>
    </location>
</feature>
<accession>A0A437QLQ1</accession>
<sequence>MRSGLRQQAGILCLVLGCHLAAFALTVAHSNEPTPEPEPETITPPTIVGIMLPPPVAPPQPKPKPLPEPKPQPKPKPKPKPLPKAPPSEKAVSAPPVEPPPPPAKTAKAAPPKAAPAAPTIQPPSAEAQGLSNKAPLYPQLSRKKKEQGTVLLLILVKADGTVGEIKLKTSSGFTRLDQAAKQAVKRWQFQPALKDGKAIDFWYELPLKFRLNQG</sequence>
<reference evidence="14 15" key="1">
    <citation type="submission" date="2019-01" db="EMBL/GenBank/DDBJ databases">
        <authorList>
            <person name="Chen W.-M."/>
        </authorList>
    </citation>
    <scope>NUCLEOTIDE SEQUENCE [LARGE SCALE GENOMIC DNA]</scope>
    <source>
        <strain evidence="14 15">KYPC3</strain>
    </source>
</reference>
<dbReference type="AlphaFoldDB" id="A0A437QLQ1"/>
<dbReference type="GO" id="GO:0031992">
    <property type="term" value="F:energy transducer activity"/>
    <property type="evidence" value="ECO:0007669"/>
    <property type="project" value="InterPro"/>
</dbReference>
<dbReference type="PANTHER" id="PTHR33446:SF2">
    <property type="entry name" value="PROTEIN TONB"/>
    <property type="match status" value="1"/>
</dbReference>
<dbReference type="GO" id="GO:0015891">
    <property type="term" value="P:siderophore transport"/>
    <property type="evidence" value="ECO:0007669"/>
    <property type="project" value="InterPro"/>
</dbReference>
<dbReference type="Pfam" id="PF03544">
    <property type="entry name" value="TonB_C"/>
    <property type="match status" value="1"/>
</dbReference>
<keyword evidence="4 10" id="KW-1003">Cell membrane</keyword>
<feature type="domain" description="TonB C-terminal" evidence="13">
    <location>
        <begin position="123"/>
        <end position="215"/>
    </location>
</feature>
<keyword evidence="6" id="KW-0812">Transmembrane</keyword>
<keyword evidence="7 10" id="KW-0653">Protein transport</keyword>
<dbReference type="GO" id="GO:0015031">
    <property type="term" value="P:protein transport"/>
    <property type="evidence" value="ECO:0007669"/>
    <property type="project" value="UniProtKB-UniRule"/>
</dbReference>
<dbReference type="InterPro" id="IPR003538">
    <property type="entry name" value="TonB"/>
</dbReference>
<keyword evidence="10" id="KW-0735">Signal-anchor</keyword>
<dbReference type="PROSITE" id="PS52015">
    <property type="entry name" value="TONB_CTD"/>
    <property type="match status" value="1"/>
</dbReference>
<feature type="signal peptide" evidence="12">
    <location>
        <begin position="1"/>
        <end position="24"/>
    </location>
</feature>
<dbReference type="Gene3D" id="3.30.1150.10">
    <property type="match status" value="1"/>
</dbReference>
<evidence type="ECO:0000256" key="2">
    <source>
        <dbReference type="ARBA" id="ARBA00006555"/>
    </source>
</evidence>
<evidence type="ECO:0000256" key="11">
    <source>
        <dbReference type="SAM" id="MobiDB-lite"/>
    </source>
</evidence>
<name>A0A437QLQ1_9GAMM</name>
<dbReference type="GO" id="GO:0055085">
    <property type="term" value="P:transmembrane transport"/>
    <property type="evidence" value="ECO:0007669"/>
    <property type="project" value="InterPro"/>
</dbReference>
<evidence type="ECO:0000256" key="9">
    <source>
        <dbReference type="ARBA" id="ARBA00023136"/>
    </source>
</evidence>
<proteinExistence type="inferred from homology"/>
<dbReference type="RefSeq" id="WP_127699920.1">
    <property type="nucleotide sequence ID" value="NZ_SACS01000015.1"/>
</dbReference>
<evidence type="ECO:0000256" key="12">
    <source>
        <dbReference type="SAM" id="SignalP"/>
    </source>
</evidence>
<feature type="region of interest" description="Disordered" evidence="11">
    <location>
        <begin position="30"/>
        <end position="133"/>
    </location>
</feature>
<dbReference type="GO" id="GO:0030288">
    <property type="term" value="C:outer membrane-bounded periplasmic space"/>
    <property type="evidence" value="ECO:0007669"/>
    <property type="project" value="InterPro"/>
</dbReference>
<evidence type="ECO:0000256" key="4">
    <source>
        <dbReference type="ARBA" id="ARBA00022475"/>
    </source>
</evidence>
<dbReference type="InterPro" id="IPR006260">
    <property type="entry name" value="TonB/TolA_C"/>
</dbReference>
<comment type="caution">
    <text evidence="14">The sequence shown here is derived from an EMBL/GenBank/DDBJ whole genome shotgun (WGS) entry which is preliminary data.</text>
</comment>
<keyword evidence="8" id="KW-1133">Transmembrane helix</keyword>
<dbReference type="InterPro" id="IPR051045">
    <property type="entry name" value="TonB-dependent_transducer"/>
</dbReference>
<dbReference type="EMBL" id="SACS01000015">
    <property type="protein sequence ID" value="RVU35446.1"/>
    <property type="molecule type" value="Genomic_DNA"/>
</dbReference>
<dbReference type="GO" id="GO:0098797">
    <property type="term" value="C:plasma membrane protein complex"/>
    <property type="evidence" value="ECO:0007669"/>
    <property type="project" value="TreeGrafter"/>
</dbReference>
<feature type="compositionally biased region" description="Pro residues" evidence="11">
    <location>
        <begin position="52"/>
        <end position="72"/>
    </location>
</feature>
<dbReference type="NCBIfam" id="TIGR01352">
    <property type="entry name" value="tonB_Cterm"/>
    <property type="match status" value="1"/>
</dbReference>
<keyword evidence="12" id="KW-0732">Signal</keyword>
<organism evidence="14 15">
    <name type="scientific">Rheinheimera riviphila</name>
    <dbReference type="NCBI Taxonomy" id="1834037"/>
    <lineage>
        <taxon>Bacteria</taxon>
        <taxon>Pseudomonadati</taxon>
        <taxon>Pseudomonadota</taxon>
        <taxon>Gammaproteobacteria</taxon>
        <taxon>Chromatiales</taxon>
        <taxon>Chromatiaceae</taxon>
        <taxon>Rheinheimera</taxon>
    </lineage>
</organism>
<keyword evidence="5 10" id="KW-0997">Cell inner membrane</keyword>
<evidence type="ECO:0000256" key="5">
    <source>
        <dbReference type="ARBA" id="ARBA00022519"/>
    </source>
</evidence>
<dbReference type="PANTHER" id="PTHR33446">
    <property type="entry name" value="PROTEIN TONB-RELATED"/>
    <property type="match status" value="1"/>
</dbReference>
<comment type="function">
    <text evidence="10">Interacts with outer membrane receptor proteins that carry out high-affinity binding and energy dependent uptake into the periplasmic space of specific substrates. It could act to transduce energy from the cytoplasmic membrane to specific energy-requiring processes in the outer membrane, resulting in the release into the periplasm of ligands bound by these outer membrane proteins.</text>
</comment>